<comment type="caution">
    <text evidence="4">The sequence shown here is derived from an EMBL/GenBank/DDBJ whole genome shotgun (WGS) entry which is preliminary data.</text>
</comment>
<protein>
    <submittedName>
        <fullName evidence="4">Enoyl-CoA hydratase-related protein</fullName>
    </submittedName>
</protein>
<dbReference type="Pfam" id="PF00378">
    <property type="entry name" value="ECH_1"/>
    <property type="match status" value="1"/>
</dbReference>
<dbReference type="GO" id="GO:0006635">
    <property type="term" value="P:fatty acid beta-oxidation"/>
    <property type="evidence" value="ECO:0007669"/>
    <property type="project" value="TreeGrafter"/>
</dbReference>
<dbReference type="GO" id="GO:0016829">
    <property type="term" value="F:lyase activity"/>
    <property type="evidence" value="ECO:0007669"/>
    <property type="project" value="UniProtKB-KW"/>
</dbReference>
<evidence type="ECO:0000313" key="5">
    <source>
        <dbReference type="Proteomes" id="UP001139447"/>
    </source>
</evidence>
<evidence type="ECO:0000256" key="2">
    <source>
        <dbReference type="ARBA" id="ARBA00023239"/>
    </source>
</evidence>
<organism evidence="4 5">
    <name type="scientific">Variovorax terrae</name>
    <dbReference type="NCBI Taxonomy" id="2923278"/>
    <lineage>
        <taxon>Bacteria</taxon>
        <taxon>Pseudomonadati</taxon>
        <taxon>Pseudomonadota</taxon>
        <taxon>Betaproteobacteria</taxon>
        <taxon>Burkholderiales</taxon>
        <taxon>Comamonadaceae</taxon>
        <taxon>Variovorax</taxon>
    </lineage>
</organism>
<keyword evidence="2" id="KW-0456">Lyase</keyword>
<evidence type="ECO:0000256" key="1">
    <source>
        <dbReference type="ARBA" id="ARBA00005254"/>
    </source>
</evidence>
<comment type="similarity">
    <text evidence="1 3">Belongs to the enoyl-CoA hydratase/isomerase family.</text>
</comment>
<evidence type="ECO:0000313" key="4">
    <source>
        <dbReference type="EMBL" id="MCJ0765953.1"/>
    </source>
</evidence>
<dbReference type="RefSeq" id="WP_243309537.1">
    <property type="nucleotide sequence ID" value="NZ_JALGBI010000003.1"/>
</dbReference>
<keyword evidence="5" id="KW-1185">Reference proteome</keyword>
<proteinExistence type="inferred from homology"/>
<dbReference type="Gene3D" id="3.90.226.10">
    <property type="entry name" value="2-enoyl-CoA Hydratase, Chain A, domain 1"/>
    <property type="match status" value="1"/>
</dbReference>
<dbReference type="AlphaFoldDB" id="A0A9X1W590"/>
<gene>
    <name evidence="4" type="ORF">MMF98_22285</name>
</gene>
<dbReference type="CDD" id="cd06558">
    <property type="entry name" value="crotonase-like"/>
    <property type="match status" value="1"/>
</dbReference>
<dbReference type="Proteomes" id="UP001139447">
    <property type="component" value="Unassembled WGS sequence"/>
</dbReference>
<dbReference type="InterPro" id="IPR018376">
    <property type="entry name" value="Enoyl-CoA_hyd/isom_CS"/>
</dbReference>
<accession>A0A9X1W590</accession>
<dbReference type="PANTHER" id="PTHR11941">
    <property type="entry name" value="ENOYL-COA HYDRATASE-RELATED"/>
    <property type="match status" value="1"/>
</dbReference>
<evidence type="ECO:0000256" key="3">
    <source>
        <dbReference type="RuleBase" id="RU003707"/>
    </source>
</evidence>
<dbReference type="PANTHER" id="PTHR11941:SF54">
    <property type="entry name" value="ENOYL-COA HYDRATASE, MITOCHONDRIAL"/>
    <property type="match status" value="1"/>
</dbReference>
<sequence length="257" mass="27396">MTSTKHLELEVEGPIAFLSLCRPDKLNVLTLATLEALDRACGELEQRREVRAVVVHSTNPKAFCAGADIAEWGALPAVDMWRLSTRLGHRVLDRLARLPQPTIAAIDGLALGGGLELALACDIRIAGDAARFGMPETTVGAVPGWGGTLRLPTVVGVPQAKRLLFSGAMIDVAEALRIGLIQEWVHSDSALAQARTMAAQIVRNAPFAVRMIKQLLDSPHGGLPAETLAAGFAASLEDGREGVQAFKDKRKPVFTDA</sequence>
<dbReference type="FunFam" id="3.90.226.10:FF:000009">
    <property type="entry name" value="Carnitinyl-CoA dehydratase"/>
    <property type="match status" value="1"/>
</dbReference>
<dbReference type="EMBL" id="JALGBI010000003">
    <property type="protein sequence ID" value="MCJ0765953.1"/>
    <property type="molecule type" value="Genomic_DNA"/>
</dbReference>
<reference evidence="4" key="1">
    <citation type="submission" date="2022-03" db="EMBL/GenBank/DDBJ databases">
        <authorList>
            <person name="Woo C.Y."/>
        </authorList>
    </citation>
    <scope>NUCLEOTIDE SEQUENCE</scope>
    <source>
        <strain evidence="4">CYS-02</strain>
    </source>
</reference>
<dbReference type="InterPro" id="IPR029045">
    <property type="entry name" value="ClpP/crotonase-like_dom_sf"/>
</dbReference>
<dbReference type="PROSITE" id="PS00166">
    <property type="entry name" value="ENOYL_COA_HYDRATASE"/>
    <property type="match status" value="1"/>
</dbReference>
<dbReference type="SUPFAM" id="SSF52096">
    <property type="entry name" value="ClpP/crotonase"/>
    <property type="match status" value="1"/>
</dbReference>
<name>A0A9X1W590_9BURK</name>
<dbReference type="InterPro" id="IPR001753">
    <property type="entry name" value="Enoyl-CoA_hydra/iso"/>
</dbReference>